<evidence type="ECO:0000313" key="2">
    <source>
        <dbReference type="EMBL" id="KAJ1188362.1"/>
    </source>
</evidence>
<dbReference type="Proteomes" id="UP001066276">
    <property type="component" value="Chromosome 3_1"/>
</dbReference>
<evidence type="ECO:0000313" key="4">
    <source>
        <dbReference type="Proteomes" id="UP001066276"/>
    </source>
</evidence>
<accession>A0AAV7UH40</accession>
<proteinExistence type="predicted"/>
<feature type="region of interest" description="Disordered" evidence="1">
    <location>
        <begin position="88"/>
        <end position="111"/>
    </location>
</feature>
<organism evidence="2 4">
    <name type="scientific">Pleurodeles waltl</name>
    <name type="common">Iberian ribbed newt</name>
    <dbReference type="NCBI Taxonomy" id="8319"/>
    <lineage>
        <taxon>Eukaryota</taxon>
        <taxon>Metazoa</taxon>
        <taxon>Chordata</taxon>
        <taxon>Craniata</taxon>
        <taxon>Vertebrata</taxon>
        <taxon>Euteleostomi</taxon>
        <taxon>Amphibia</taxon>
        <taxon>Batrachia</taxon>
        <taxon>Caudata</taxon>
        <taxon>Salamandroidea</taxon>
        <taxon>Salamandridae</taxon>
        <taxon>Pleurodelinae</taxon>
        <taxon>Pleurodeles</taxon>
    </lineage>
</organism>
<dbReference type="EMBL" id="JANPWB010000005">
    <property type="protein sequence ID" value="KAJ1188363.1"/>
    <property type="molecule type" value="Genomic_DNA"/>
</dbReference>
<dbReference type="EMBL" id="JANPWB010000005">
    <property type="protein sequence ID" value="KAJ1188362.1"/>
    <property type="molecule type" value="Genomic_DNA"/>
</dbReference>
<sequence length="111" mass="12047">MPLCPPASLTCDRATSAGVHGGRRCPLRTLGAPVAAQLTGELWAVRSRDPEARGQEHWPGALGVSPVRVASCVRLRSASALRRWLRRADLEPGNPEPETPLASRLTKKEYK</sequence>
<keyword evidence="4" id="KW-1185">Reference proteome</keyword>
<evidence type="ECO:0000256" key="1">
    <source>
        <dbReference type="SAM" id="MobiDB-lite"/>
    </source>
</evidence>
<evidence type="ECO:0000313" key="3">
    <source>
        <dbReference type="EMBL" id="KAJ1188363.1"/>
    </source>
</evidence>
<comment type="caution">
    <text evidence="2">The sequence shown here is derived from an EMBL/GenBank/DDBJ whole genome shotgun (WGS) entry which is preliminary data.</text>
</comment>
<protein>
    <submittedName>
        <fullName evidence="2">Uncharacterized protein</fullName>
    </submittedName>
</protein>
<name>A0AAV7UH40_PLEWA</name>
<dbReference type="AlphaFoldDB" id="A0AAV7UH40"/>
<reference evidence="2" key="1">
    <citation type="journal article" date="2022" name="bioRxiv">
        <title>Sequencing and chromosome-scale assembly of the giantPleurodeles waltlgenome.</title>
        <authorList>
            <person name="Brown T."/>
            <person name="Elewa A."/>
            <person name="Iarovenko S."/>
            <person name="Subramanian E."/>
            <person name="Araus A.J."/>
            <person name="Petzold A."/>
            <person name="Susuki M."/>
            <person name="Suzuki K.-i.T."/>
            <person name="Hayashi T."/>
            <person name="Toyoda A."/>
            <person name="Oliveira C."/>
            <person name="Osipova E."/>
            <person name="Leigh N.D."/>
            <person name="Simon A."/>
            <person name="Yun M.H."/>
        </authorList>
    </citation>
    <scope>NUCLEOTIDE SEQUENCE</scope>
    <source>
        <strain evidence="2">20211129_DDA</strain>
        <tissue evidence="2">Liver</tissue>
    </source>
</reference>
<gene>
    <name evidence="2" type="ORF">NDU88_005123</name>
    <name evidence="3" type="ORF">NDU88_005124</name>
</gene>